<dbReference type="SUPFAM" id="SSF46689">
    <property type="entry name" value="Homeodomain-like"/>
    <property type="match status" value="1"/>
</dbReference>
<dbReference type="GO" id="GO:0003700">
    <property type="term" value="F:DNA-binding transcription factor activity"/>
    <property type="evidence" value="ECO:0007669"/>
    <property type="project" value="InterPro"/>
</dbReference>
<dbReference type="STRING" id="226910.UCMB321_4187"/>
<evidence type="ECO:0000259" key="4">
    <source>
        <dbReference type="PROSITE" id="PS01124"/>
    </source>
</evidence>
<gene>
    <name evidence="5" type="ORF">UCMB321_4187</name>
</gene>
<dbReference type="Proteomes" id="UP000031535">
    <property type="component" value="Unassembled WGS sequence"/>
</dbReference>
<dbReference type="GO" id="GO:0000976">
    <property type="term" value="F:transcription cis-regulatory region binding"/>
    <property type="evidence" value="ECO:0007669"/>
    <property type="project" value="TreeGrafter"/>
</dbReference>
<dbReference type="PROSITE" id="PS01124">
    <property type="entry name" value="HTH_ARAC_FAMILY_2"/>
    <property type="match status" value="1"/>
</dbReference>
<accession>A0A0C2HYM0</accession>
<reference evidence="5 6" key="1">
    <citation type="submission" date="2015-01" db="EMBL/GenBank/DDBJ databases">
        <title>Complete genome of Pseudomonas batumici UCM B-321 producer of the batumin antibiotic with strong antistaphilococcal and potential anticancer activity.</title>
        <authorList>
            <person name="Klochko V.V."/>
            <person name="Zelena L.B."/>
            <person name="Elena K.A."/>
            <person name="Reva O.N."/>
        </authorList>
    </citation>
    <scope>NUCLEOTIDE SEQUENCE [LARGE SCALE GENOMIC DNA]</scope>
    <source>
        <strain evidence="5 6">UCM B-321</strain>
    </source>
</reference>
<protein>
    <submittedName>
        <fullName evidence="5">Transcriptional regulator, AraC family</fullName>
    </submittedName>
</protein>
<dbReference type="PATRIC" id="fig|226910.6.peg.4181"/>
<dbReference type="InterPro" id="IPR009057">
    <property type="entry name" value="Homeodomain-like_sf"/>
</dbReference>
<dbReference type="PANTHER" id="PTHR47894">
    <property type="entry name" value="HTH-TYPE TRANSCRIPTIONAL REGULATOR GADX"/>
    <property type="match status" value="1"/>
</dbReference>
<evidence type="ECO:0000256" key="1">
    <source>
        <dbReference type="ARBA" id="ARBA00023015"/>
    </source>
</evidence>
<dbReference type="EMBL" id="JXDG01000056">
    <property type="protein sequence ID" value="KIH82186.1"/>
    <property type="molecule type" value="Genomic_DNA"/>
</dbReference>
<dbReference type="AlphaFoldDB" id="A0A0C2HYM0"/>
<dbReference type="SMART" id="SM00342">
    <property type="entry name" value="HTH_ARAC"/>
    <property type="match status" value="1"/>
</dbReference>
<keyword evidence="2" id="KW-0238">DNA-binding</keyword>
<dbReference type="Pfam" id="PF12833">
    <property type="entry name" value="HTH_18"/>
    <property type="match status" value="1"/>
</dbReference>
<dbReference type="PANTHER" id="PTHR47894:SF1">
    <property type="entry name" value="HTH-TYPE TRANSCRIPTIONAL REGULATOR VQSM"/>
    <property type="match status" value="1"/>
</dbReference>
<keyword evidence="3" id="KW-0804">Transcription</keyword>
<feature type="domain" description="HTH araC/xylS-type" evidence="4">
    <location>
        <begin position="93"/>
        <end position="191"/>
    </location>
</feature>
<dbReference type="Gene3D" id="1.10.10.60">
    <property type="entry name" value="Homeodomain-like"/>
    <property type="match status" value="1"/>
</dbReference>
<comment type="caution">
    <text evidence="5">The sequence shown here is derived from an EMBL/GenBank/DDBJ whole genome shotgun (WGS) entry which is preliminary data.</text>
</comment>
<dbReference type="GO" id="GO:0005829">
    <property type="term" value="C:cytosol"/>
    <property type="evidence" value="ECO:0007669"/>
    <property type="project" value="TreeGrafter"/>
</dbReference>
<organism evidence="5 6">
    <name type="scientific">Pseudomonas batumici</name>
    <dbReference type="NCBI Taxonomy" id="226910"/>
    <lineage>
        <taxon>Bacteria</taxon>
        <taxon>Pseudomonadati</taxon>
        <taxon>Pseudomonadota</taxon>
        <taxon>Gammaproteobacteria</taxon>
        <taxon>Pseudomonadales</taxon>
        <taxon>Pseudomonadaceae</taxon>
        <taxon>Pseudomonas</taxon>
    </lineage>
</organism>
<evidence type="ECO:0000256" key="3">
    <source>
        <dbReference type="ARBA" id="ARBA00023163"/>
    </source>
</evidence>
<evidence type="ECO:0000313" key="5">
    <source>
        <dbReference type="EMBL" id="KIH82186.1"/>
    </source>
</evidence>
<evidence type="ECO:0000256" key="2">
    <source>
        <dbReference type="ARBA" id="ARBA00023125"/>
    </source>
</evidence>
<sequence>MTELVFLTQLVRLGTRHRVIPLEVMVPELPGSLGGYVDYFGVSPKQGAAIRVSFSSRDAVRPFLTANESMWAYFEPGLRKRLSSLDSTAKMSDRVRAVLLEGLPAGEYSIVFVARHLAVSKRTLQRQLGDESTSFTDILNATRQQLAQHYLSSPAISQGEIAYLLGFQEVNSFIRAFKEWTGNTPGAYRHETVSSKMT</sequence>
<name>A0A0C2HYM0_9PSED</name>
<keyword evidence="1" id="KW-0805">Transcription regulation</keyword>
<keyword evidence="6" id="KW-1185">Reference proteome</keyword>
<evidence type="ECO:0000313" key="6">
    <source>
        <dbReference type="Proteomes" id="UP000031535"/>
    </source>
</evidence>
<proteinExistence type="predicted"/>
<dbReference type="InterPro" id="IPR018060">
    <property type="entry name" value="HTH_AraC"/>
</dbReference>